<feature type="non-terminal residue" evidence="3">
    <location>
        <position position="223"/>
    </location>
</feature>
<evidence type="ECO:0000256" key="2">
    <source>
        <dbReference type="SAM" id="SignalP"/>
    </source>
</evidence>
<evidence type="ECO:0000256" key="1">
    <source>
        <dbReference type="SAM" id="MobiDB-lite"/>
    </source>
</evidence>
<feature type="chain" id="PRO_5046079495" evidence="2">
    <location>
        <begin position="28"/>
        <end position="223"/>
    </location>
</feature>
<accession>A0ABU4I0P3</accession>
<feature type="compositionally biased region" description="Low complexity" evidence="1">
    <location>
        <begin position="132"/>
        <end position="146"/>
    </location>
</feature>
<dbReference type="InterPro" id="IPR011050">
    <property type="entry name" value="Pectin_lyase_fold/virulence"/>
</dbReference>
<dbReference type="SUPFAM" id="SSF51126">
    <property type="entry name" value="Pectin lyase-like"/>
    <property type="match status" value="1"/>
</dbReference>
<dbReference type="Proteomes" id="UP001284601">
    <property type="component" value="Unassembled WGS sequence"/>
</dbReference>
<proteinExistence type="predicted"/>
<feature type="region of interest" description="Disordered" evidence="1">
    <location>
        <begin position="204"/>
        <end position="223"/>
    </location>
</feature>
<sequence length="223" mass="20836">MLDRIRLLTAPLVTLALALAPGAPAQAMTPPPTPITSCTTAALDAAVAAGGDYVFACDGTIPVPAAYELPAGRSLVLDGAGRNVTLIGPSIWVTETGRGFMTVAGTLVLKHLRVTGFQVGGFAFEGVAGAPGRPGADGRPGTAGTNGAAGGAGGPGGDGGVGGSGGAGRSARGGALTIAPSGRVTLDHVSLDANVALAGVAGVGGPGGGGGTGGPGGSGGHAQ</sequence>
<gene>
    <name evidence="3" type="ORF">R7226_28385</name>
</gene>
<keyword evidence="2" id="KW-0732">Signal</keyword>
<feature type="compositionally biased region" description="Gly residues" evidence="1">
    <location>
        <begin position="147"/>
        <end position="168"/>
    </location>
</feature>
<evidence type="ECO:0000313" key="3">
    <source>
        <dbReference type="EMBL" id="MDW5598310.1"/>
    </source>
</evidence>
<name>A0ABU4I0P3_9ACTN</name>
<evidence type="ECO:0000313" key="4">
    <source>
        <dbReference type="Proteomes" id="UP001284601"/>
    </source>
</evidence>
<protein>
    <submittedName>
        <fullName evidence="3">Uncharacterized protein</fullName>
    </submittedName>
</protein>
<reference evidence="4" key="1">
    <citation type="submission" date="2023-07" db="EMBL/GenBank/DDBJ databases">
        <title>Conexibacter stalactiti sp. nov., isolated from stalactites in a lava cave and emended description of the genus Conexibacter.</title>
        <authorList>
            <person name="Lee S.D."/>
        </authorList>
    </citation>
    <scope>NUCLEOTIDE SEQUENCE [LARGE SCALE GENOMIC DNA]</scope>
    <source>
        <strain evidence="4">KCTC 39840</strain>
    </source>
</reference>
<feature type="signal peptide" evidence="2">
    <location>
        <begin position="1"/>
        <end position="27"/>
    </location>
</feature>
<keyword evidence="4" id="KW-1185">Reference proteome</keyword>
<dbReference type="EMBL" id="JAWSTH010000133">
    <property type="protein sequence ID" value="MDW5598310.1"/>
    <property type="molecule type" value="Genomic_DNA"/>
</dbReference>
<organism evidence="3 4">
    <name type="scientific">Conexibacter stalactiti</name>
    <dbReference type="NCBI Taxonomy" id="1940611"/>
    <lineage>
        <taxon>Bacteria</taxon>
        <taxon>Bacillati</taxon>
        <taxon>Actinomycetota</taxon>
        <taxon>Thermoleophilia</taxon>
        <taxon>Solirubrobacterales</taxon>
        <taxon>Conexibacteraceae</taxon>
        <taxon>Conexibacter</taxon>
    </lineage>
</organism>
<comment type="caution">
    <text evidence="3">The sequence shown here is derived from an EMBL/GenBank/DDBJ whole genome shotgun (WGS) entry which is preliminary data.</text>
</comment>
<feature type="region of interest" description="Disordered" evidence="1">
    <location>
        <begin position="132"/>
        <end position="171"/>
    </location>
</feature>